<name>A0AAI9EDN8_9PEZI</name>
<proteinExistence type="predicted"/>
<feature type="region of interest" description="Disordered" evidence="2">
    <location>
        <begin position="603"/>
        <end position="661"/>
    </location>
</feature>
<feature type="region of interest" description="Disordered" evidence="2">
    <location>
        <begin position="465"/>
        <end position="506"/>
    </location>
</feature>
<feature type="coiled-coil region" evidence="1">
    <location>
        <begin position="831"/>
        <end position="886"/>
    </location>
</feature>
<accession>A0AAI9EDN8</accession>
<feature type="region of interest" description="Disordered" evidence="2">
    <location>
        <begin position="531"/>
        <end position="588"/>
    </location>
</feature>
<dbReference type="GO" id="GO:0070822">
    <property type="term" value="C:Sin3-type complex"/>
    <property type="evidence" value="ECO:0007669"/>
    <property type="project" value="TreeGrafter"/>
</dbReference>
<keyword evidence="1" id="KW-0175">Coiled coil</keyword>
<feature type="compositionally biased region" description="Polar residues" evidence="2">
    <location>
        <begin position="652"/>
        <end position="661"/>
    </location>
</feature>
<feature type="compositionally biased region" description="Basic and acidic residues" evidence="2">
    <location>
        <begin position="552"/>
        <end position="561"/>
    </location>
</feature>
<feature type="region of interest" description="Disordered" evidence="2">
    <location>
        <begin position="1"/>
        <end position="41"/>
    </location>
</feature>
<protein>
    <recommendedName>
        <fullName evidence="3">STB6-like N-terminal domain-containing protein</fullName>
    </recommendedName>
</protein>
<gene>
    <name evidence="4" type="ORF">LECACI_7A009364</name>
</gene>
<dbReference type="EMBL" id="CAVMBE010000108">
    <property type="protein sequence ID" value="CAK4034206.1"/>
    <property type="molecule type" value="Genomic_DNA"/>
</dbReference>
<feature type="compositionally biased region" description="Basic and acidic residues" evidence="2">
    <location>
        <begin position="603"/>
        <end position="615"/>
    </location>
</feature>
<dbReference type="InterPro" id="IPR059025">
    <property type="entry name" value="STB6_N"/>
</dbReference>
<feature type="domain" description="STB6-like N-terminal" evidence="3">
    <location>
        <begin position="61"/>
        <end position="200"/>
    </location>
</feature>
<dbReference type="PANTHER" id="PTHR31011:SF2">
    <property type="entry name" value="PROTEIN STB2-RELATED"/>
    <property type="match status" value="1"/>
</dbReference>
<evidence type="ECO:0000256" key="2">
    <source>
        <dbReference type="SAM" id="MobiDB-lite"/>
    </source>
</evidence>
<keyword evidence="5" id="KW-1185">Reference proteome</keyword>
<sequence length="897" mass="100071">MTGRSSLDYSRKRPPPLETALSDASAPDQNGTPISPKLHTPNVERYPMAEEVDVPVQHGYQRFVLADPVAFRYLAEDSSCTVLDSRRELRGYECFVVEQWTTSRAHPTFMITTYTGDPAHVIVVSIMSVPIDENTWSPRLRVYFKALNQFHARRRDTPLGILMVTNLSGFPSSLTVISVPDGDVRKHRFDFFVNEDLKRLGCSGRTGLSLSQPAATTVVKFHQLFRTSDKNDIYRAVLELVKLCQSALTLFDKLETDYADGLLCDVTERAINDWWVDIGSEYYNMEPHDGILGPTTVAGLLGLLMGARNRLHAVNAPVSKDAFDVEAMKRAIGHFQRQQRVTRTRRLDRRTLDRLHKVTQKAAEKERWAVPKAVKSTVAELSGKGGEMVMEAVGRRDRAGIAEIETVDMERFVQLVYGDRAKWLWFGKPMKKAKGHDSQLPQEVQGEPGFSKALTFKPDDHGGFTWIARAGSHDKPAPIQRHSYHHAGDDYNRPASVEGGDDSDDANHSFFKRATTFKDDAKTGLGKVRGAVGLRGHKHKHSTGEPAPTSPTERDNKDKRPLLKRALSSPISSPSSAKGPEKDIPPMPAVAEQSDRLNVALGRERADTVESRSTRDASPSKVRSNESLTPFPSYNPDQSTDEQDDRNDTDPSRTATASASIAGSVYNGIDLNDVLPTGPETEADTSHLLRRTISDSQFIDIKLQSHDPAAYPRHLSFSLAEDSILHWDSFLSSSSSSAETNPSHDPSSTLYAQVKSENLLANKQKSLHHLITHLQTYTASWTATQISLLRQTLLQKQERDLSLLTETIHDPHLQNVREIQTHSEGLLRENRETFEEDVKEIETMAAKLEYEISALRSKVEDVEAGVGDFEKGVARVEERVGELEREGNRSGWACTVQ</sequence>
<organism evidence="4 5">
    <name type="scientific">Lecanosticta acicola</name>
    <dbReference type="NCBI Taxonomy" id="111012"/>
    <lineage>
        <taxon>Eukaryota</taxon>
        <taxon>Fungi</taxon>
        <taxon>Dikarya</taxon>
        <taxon>Ascomycota</taxon>
        <taxon>Pezizomycotina</taxon>
        <taxon>Dothideomycetes</taxon>
        <taxon>Dothideomycetidae</taxon>
        <taxon>Mycosphaerellales</taxon>
        <taxon>Mycosphaerellaceae</taxon>
        <taxon>Lecanosticta</taxon>
    </lineage>
</organism>
<evidence type="ECO:0000313" key="5">
    <source>
        <dbReference type="Proteomes" id="UP001296104"/>
    </source>
</evidence>
<dbReference type="Pfam" id="PF25995">
    <property type="entry name" value="STB6_N"/>
    <property type="match status" value="1"/>
</dbReference>
<reference evidence="4" key="1">
    <citation type="submission" date="2023-11" db="EMBL/GenBank/DDBJ databases">
        <authorList>
            <person name="Alioto T."/>
            <person name="Alioto T."/>
            <person name="Gomez Garrido J."/>
        </authorList>
    </citation>
    <scope>NUCLEOTIDE SEQUENCE</scope>
</reference>
<dbReference type="Proteomes" id="UP001296104">
    <property type="component" value="Unassembled WGS sequence"/>
</dbReference>
<dbReference type="InterPro" id="IPR038919">
    <property type="entry name" value="STB2/STB2"/>
</dbReference>
<evidence type="ECO:0000259" key="3">
    <source>
        <dbReference type="Pfam" id="PF25995"/>
    </source>
</evidence>
<evidence type="ECO:0000256" key="1">
    <source>
        <dbReference type="SAM" id="Coils"/>
    </source>
</evidence>
<evidence type="ECO:0000313" key="4">
    <source>
        <dbReference type="EMBL" id="CAK4034206.1"/>
    </source>
</evidence>
<comment type="caution">
    <text evidence="4">The sequence shown here is derived from an EMBL/GenBank/DDBJ whole genome shotgun (WGS) entry which is preliminary data.</text>
</comment>
<dbReference type="PANTHER" id="PTHR31011">
    <property type="entry name" value="PROTEIN STB2-RELATED"/>
    <property type="match status" value="1"/>
</dbReference>
<dbReference type="AlphaFoldDB" id="A0AAI9EDN8"/>
<feature type="compositionally biased region" description="Polar residues" evidence="2">
    <location>
        <begin position="621"/>
        <end position="638"/>
    </location>
</feature>